<dbReference type="Pfam" id="PF01381">
    <property type="entry name" value="HTH_3"/>
    <property type="match status" value="1"/>
</dbReference>
<evidence type="ECO:0000313" key="3">
    <source>
        <dbReference type="Proteomes" id="UP000033657"/>
    </source>
</evidence>
<dbReference type="RefSeq" id="WP_045592172.1">
    <property type="nucleotide sequence ID" value="NZ_JYGM01000008.1"/>
</dbReference>
<dbReference type="SMART" id="SM00530">
    <property type="entry name" value="HTH_XRE"/>
    <property type="match status" value="1"/>
</dbReference>
<reference evidence="2 3" key="1">
    <citation type="submission" date="2015-02" db="EMBL/GenBank/DDBJ databases">
        <title>Evolution of amylase-binding proteins of oral streptococcal species.</title>
        <authorList>
            <person name="Haase E.M."/>
        </authorList>
    </citation>
    <scope>NUCLEOTIDE SEQUENCE [LARGE SCALE GENOMIC DNA]</scope>
    <source>
        <strain evidence="2 3">COL85/1862</strain>
    </source>
</reference>
<dbReference type="Gene3D" id="1.10.260.40">
    <property type="entry name" value="lambda repressor-like DNA-binding domains"/>
    <property type="match status" value="1"/>
</dbReference>
<dbReference type="CDD" id="cd00093">
    <property type="entry name" value="HTH_XRE"/>
    <property type="match status" value="1"/>
</dbReference>
<dbReference type="InterPro" id="IPR053163">
    <property type="entry name" value="HTH-type_regulator_Rgg"/>
</dbReference>
<dbReference type="PROSITE" id="PS50943">
    <property type="entry name" value="HTH_CROC1"/>
    <property type="match status" value="1"/>
</dbReference>
<dbReference type="InterPro" id="IPR001387">
    <property type="entry name" value="Cro/C1-type_HTH"/>
</dbReference>
<dbReference type="Pfam" id="PF21259">
    <property type="entry name" value="Rgg_C"/>
    <property type="match status" value="1"/>
</dbReference>
<evidence type="ECO:0000313" key="2">
    <source>
        <dbReference type="EMBL" id="KJQ62462.1"/>
    </source>
</evidence>
<dbReference type="PANTHER" id="PTHR37038:SF12">
    <property type="entry name" value="TRANSCRIPTIONAL REGULATOR"/>
    <property type="match status" value="1"/>
</dbReference>
<accession>A0A0F2CUH9</accession>
<keyword evidence="2" id="KW-0238">DNA-binding</keyword>
<dbReference type="InterPro" id="IPR010982">
    <property type="entry name" value="Lambda_DNA-bd_dom_sf"/>
</dbReference>
<dbReference type="NCBIfam" id="TIGR01716">
    <property type="entry name" value="RGG_Cterm"/>
    <property type="match status" value="1"/>
</dbReference>
<evidence type="ECO:0000259" key="1">
    <source>
        <dbReference type="PROSITE" id="PS50943"/>
    </source>
</evidence>
<dbReference type="SUPFAM" id="SSF47413">
    <property type="entry name" value="lambda repressor-like DNA-binding domains"/>
    <property type="match status" value="1"/>
</dbReference>
<comment type="caution">
    <text evidence="2">The sequence shown here is derived from an EMBL/GenBank/DDBJ whole genome shotgun (WGS) entry which is preliminary data.</text>
</comment>
<organism evidence="2 3">
    <name type="scientific">Streptococcus oralis subsp. oralis</name>
    <dbReference type="NCBI Taxonomy" id="1891914"/>
    <lineage>
        <taxon>Bacteria</taxon>
        <taxon>Bacillati</taxon>
        <taxon>Bacillota</taxon>
        <taxon>Bacilli</taxon>
        <taxon>Lactobacillales</taxon>
        <taxon>Streptococcaceae</taxon>
        <taxon>Streptococcus</taxon>
    </lineage>
</organism>
<feature type="domain" description="HTH cro/C1-type" evidence="1">
    <location>
        <begin position="8"/>
        <end position="61"/>
    </location>
</feature>
<sequence length="296" mass="35215">MKNFGEIFKKFRESRGLRLKDLTKAGISTSQLSRFEKGETDLTISKFIHILNEINMPIDEFMYAVHDFHRDELNELLAQVRKYVTTRDIEGMKRLLISQMENEGKREKFHHINTILVKIRLQDLSGEKYYNETDLNDLTDYLFGVEYWGYYELLIFMNTLDVLKHDVFMVLAREMSRRSDFYKEIPINRRLISTMLLNAYITCIEKKKFMDALYFEKQLKQCFFIEIEIYERLIFLYAQNLYRYQKNGNKIAIIEMKKCIGAIKLAGSNHLAKIYEGHLKKVLGEDSHQADMGKKF</sequence>
<gene>
    <name evidence="2" type="ORF">TZ87_00964</name>
</gene>
<protein>
    <submittedName>
        <fullName evidence="2">DNA-binding protein</fullName>
    </submittedName>
</protein>
<dbReference type="Gene3D" id="1.25.40.400">
    <property type="match status" value="1"/>
</dbReference>
<proteinExistence type="predicted"/>
<name>A0A0F2CUH9_STROR</name>
<dbReference type="OrthoDB" id="5769614at2"/>
<dbReference type="InterPro" id="IPR010057">
    <property type="entry name" value="Transcription_activator_Rgg_C"/>
</dbReference>
<dbReference type="PANTHER" id="PTHR37038">
    <property type="entry name" value="TRANSCRIPTIONAL REGULATOR-RELATED"/>
    <property type="match status" value="1"/>
</dbReference>
<dbReference type="Proteomes" id="UP000033657">
    <property type="component" value="Unassembled WGS sequence"/>
</dbReference>
<dbReference type="EMBL" id="JYGM01000008">
    <property type="protein sequence ID" value="KJQ62462.1"/>
    <property type="molecule type" value="Genomic_DNA"/>
</dbReference>
<dbReference type="PATRIC" id="fig|28037.209.peg.955"/>
<dbReference type="GO" id="GO:0003677">
    <property type="term" value="F:DNA binding"/>
    <property type="evidence" value="ECO:0007669"/>
    <property type="project" value="UniProtKB-KW"/>
</dbReference>
<dbReference type="AlphaFoldDB" id="A0A0F2CUH9"/>